<evidence type="ECO:0000256" key="1">
    <source>
        <dbReference type="SAM" id="SignalP"/>
    </source>
</evidence>
<protein>
    <submittedName>
        <fullName evidence="3">Putative iron chelate ABC transport system, periplasmic component</fullName>
    </submittedName>
</protein>
<dbReference type="PANTHER" id="PTHR30535">
    <property type="entry name" value="VITAMIN B12-BINDING PROTEIN"/>
    <property type="match status" value="1"/>
</dbReference>
<sequence length="288" mass="30074">MALTACLPDCRRYCRMKACLLTLQILLLTFSATATERIISIGGDVTQIIYALGAHQNLVARDSTSLHPAVVQELPDVGYMRQLNAEGILALKPTLVIASELAKPALALQQLEHNGVKVVTITGQPNIAAINHKIGTIATALHREAAGKVLQRKIASQLNSLSTAPLPVKVLFIVTHQGMTPLGAGSGTSADAAIRAAGLQNAMAAVQRYQPLSQEGVIASAPQLIVATADGIRTLGGAENVWQLPGIALTPAGQAQQLLIVDDMALMGFGIDTPAAIGQLRQAAEALP</sequence>
<dbReference type="Gene3D" id="3.40.50.1980">
    <property type="entry name" value="Nitrogenase molybdenum iron protein domain"/>
    <property type="match status" value="2"/>
</dbReference>
<dbReference type="GeneID" id="97605934"/>
<comment type="caution">
    <text evidence="3">The sequence shown here is derived from an EMBL/GenBank/DDBJ whole genome shotgun (WGS) entry which is preliminary data.</text>
</comment>
<proteinExistence type="predicted"/>
<dbReference type="SUPFAM" id="SSF53807">
    <property type="entry name" value="Helical backbone' metal receptor"/>
    <property type="match status" value="1"/>
</dbReference>
<dbReference type="PANTHER" id="PTHR30535:SF4">
    <property type="entry name" value="HEMIN-BINDING PERIPLASMIC PROTEIN HMUT"/>
    <property type="match status" value="1"/>
</dbReference>
<name>A0A831A2M1_ERWAM</name>
<gene>
    <name evidence="3" type="primary">hmuT</name>
    <name evidence="3" type="ORF">BN437_1711</name>
</gene>
<dbReference type="Proteomes" id="UP000013111">
    <property type="component" value="Unassembled WGS sequence"/>
</dbReference>
<dbReference type="InterPro" id="IPR002491">
    <property type="entry name" value="ABC_transptr_periplasmic_BD"/>
</dbReference>
<dbReference type="InterPro" id="IPR050902">
    <property type="entry name" value="ABC_Transporter_SBP"/>
</dbReference>
<dbReference type="AlphaFoldDB" id="A0A831A2M1"/>
<feature type="chain" id="PRO_5032519209" evidence="1">
    <location>
        <begin position="35"/>
        <end position="288"/>
    </location>
</feature>
<accession>A0A831A2M1</accession>
<dbReference type="RefSeq" id="WP_004157394.1">
    <property type="nucleotide sequence ID" value="NZ_BAYW01000002.1"/>
</dbReference>
<dbReference type="PROSITE" id="PS50983">
    <property type="entry name" value="FE_B12_PBP"/>
    <property type="match status" value="1"/>
</dbReference>
<feature type="domain" description="Fe/B12 periplasmic-binding" evidence="2">
    <location>
        <begin position="37"/>
        <end position="288"/>
    </location>
</feature>
<evidence type="ECO:0000259" key="2">
    <source>
        <dbReference type="PROSITE" id="PS50983"/>
    </source>
</evidence>
<organism evidence="3 4">
    <name type="scientific">Erwinia amylovora NBRC 12687 = CFBP 1232</name>
    <dbReference type="NCBI Taxonomy" id="1219359"/>
    <lineage>
        <taxon>Bacteria</taxon>
        <taxon>Pseudomonadati</taxon>
        <taxon>Pseudomonadota</taxon>
        <taxon>Gammaproteobacteria</taxon>
        <taxon>Enterobacterales</taxon>
        <taxon>Erwiniaceae</taxon>
        <taxon>Erwinia</taxon>
    </lineage>
</organism>
<feature type="signal peptide" evidence="1">
    <location>
        <begin position="1"/>
        <end position="34"/>
    </location>
</feature>
<evidence type="ECO:0000313" key="3">
    <source>
        <dbReference type="EMBL" id="CCO93645.1"/>
    </source>
</evidence>
<dbReference type="Pfam" id="PF01497">
    <property type="entry name" value="Peripla_BP_2"/>
    <property type="match status" value="1"/>
</dbReference>
<reference evidence="3 4" key="1">
    <citation type="submission" date="2012-11" db="EMBL/GenBank/DDBJ databases">
        <authorList>
            <person name="Linke B."/>
        </authorList>
    </citation>
    <scope>NUCLEOTIDE SEQUENCE [LARGE SCALE GENOMIC DNA]</scope>
    <source>
        <strain evidence="4">CFBP 1232</strain>
    </source>
</reference>
<dbReference type="EMBL" id="CAPB01000014">
    <property type="protein sequence ID" value="CCO93645.1"/>
    <property type="molecule type" value="Genomic_DNA"/>
</dbReference>
<reference evidence="3 4" key="2">
    <citation type="submission" date="2013-04" db="EMBL/GenBank/DDBJ databases">
        <title>Comparative genomics of 12 strains of Erwinia amylovora identifies a pan-genome with a large conserved core and provides insights into host specificity.</title>
        <authorList>
            <person name="Mann R.A."/>
            <person name="Smits T.H.M."/>
            <person name="Buehlmann A."/>
            <person name="Blom J."/>
            <person name="Goesmann A."/>
            <person name="Frey J.E."/>
            <person name="Plummer K.M."/>
            <person name="Beer S.V."/>
            <person name="Luck J."/>
            <person name="Duffy B."/>
            <person name="Rodoni B."/>
        </authorList>
    </citation>
    <scope>NUCLEOTIDE SEQUENCE [LARGE SCALE GENOMIC DNA]</scope>
    <source>
        <strain evidence="4">CFBP 1232</strain>
    </source>
</reference>
<keyword evidence="1" id="KW-0732">Signal</keyword>
<evidence type="ECO:0000313" key="4">
    <source>
        <dbReference type="Proteomes" id="UP000013111"/>
    </source>
</evidence>